<evidence type="ECO:0000313" key="2">
    <source>
        <dbReference type="EMBL" id="SDT80546.1"/>
    </source>
</evidence>
<dbReference type="GO" id="GO:0031177">
    <property type="term" value="F:phosphopantetheine binding"/>
    <property type="evidence" value="ECO:0007669"/>
    <property type="project" value="TreeGrafter"/>
</dbReference>
<dbReference type="InterPro" id="IPR001242">
    <property type="entry name" value="Condensation_dom"/>
</dbReference>
<dbReference type="Proteomes" id="UP000198688">
    <property type="component" value="Chromosome I"/>
</dbReference>
<evidence type="ECO:0000313" key="3">
    <source>
        <dbReference type="Proteomes" id="UP000198688"/>
    </source>
</evidence>
<accession>A0A1H2DE62</accession>
<organism evidence="2 3">
    <name type="scientific">Actinoplanes derwentensis</name>
    <dbReference type="NCBI Taxonomy" id="113562"/>
    <lineage>
        <taxon>Bacteria</taxon>
        <taxon>Bacillati</taxon>
        <taxon>Actinomycetota</taxon>
        <taxon>Actinomycetes</taxon>
        <taxon>Micromonosporales</taxon>
        <taxon>Micromonosporaceae</taxon>
        <taxon>Actinoplanes</taxon>
    </lineage>
</organism>
<dbReference type="PANTHER" id="PTHR45527:SF1">
    <property type="entry name" value="FATTY ACID SYNTHASE"/>
    <property type="match status" value="1"/>
</dbReference>
<dbReference type="OrthoDB" id="3403614at2"/>
<protein>
    <submittedName>
        <fullName evidence="2">Condensation domain-containing protein</fullName>
    </submittedName>
</protein>
<name>A0A1H2DE62_9ACTN</name>
<dbReference type="Gene3D" id="3.30.559.10">
    <property type="entry name" value="Chloramphenicol acetyltransferase-like domain"/>
    <property type="match status" value="1"/>
</dbReference>
<proteinExistence type="predicted"/>
<dbReference type="GO" id="GO:0003824">
    <property type="term" value="F:catalytic activity"/>
    <property type="evidence" value="ECO:0007669"/>
    <property type="project" value="InterPro"/>
</dbReference>
<sequence length="442" mass="47571">MIVAKEGPVTFGQLSVLRSVEHLGPPGPVDANTAQFWELPAGIGAAAVESAWNLVVEANESLRTTYSRVDSIDPRQRVGIHARASLPVIDASGWDLAPGWWTTLPPAQEPFDVGVEPPCRAAVVQREGGVTGLIAVFHHVAADDTGMRSAASQFRACLAGDTVQVPAQPLELAEAERGATRRHEMALAFWTQRWASFVPADRQGTDRTPRSQATLFSTRSQAAATAVSSRLGVSLQAVALSAGYLALFRTTGRSATTFGLMASNRFKRRWATMVTSMNQLAPLTAVDRPEQPAGEFVRLVYAGSMEAYSNAEYSVDALGEHLRAAGQPAPHPLEFDCYFNFLGDSPADFPPDHPAVTAISWERPRRQSGPAFHLAMSTGAGLTITLRASRSYLGTEGIPRMLGAMEAILLQLAADDTATLADLRPDPVRDLHGFSFDDGRLR</sequence>
<dbReference type="GO" id="GO:0008610">
    <property type="term" value="P:lipid biosynthetic process"/>
    <property type="evidence" value="ECO:0007669"/>
    <property type="project" value="UniProtKB-ARBA"/>
</dbReference>
<dbReference type="RefSeq" id="WP_157752068.1">
    <property type="nucleotide sequence ID" value="NZ_LT629758.1"/>
</dbReference>
<dbReference type="GO" id="GO:0043041">
    <property type="term" value="P:amino acid activation for nonribosomal peptide biosynthetic process"/>
    <property type="evidence" value="ECO:0007669"/>
    <property type="project" value="TreeGrafter"/>
</dbReference>
<evidence type="ECO:0000259" key="1">
    <source>
        <dbReference type="Pfam" id="PF00668"/>
    </source>
</evidence>
<dbReference type="EMBL" id="LT629758">
    <property type="protein sequence ID" value="SDT80546.1"/>
    <property type="molecule type" value="Genomic_DNA"/>
</dbReference>
<reference evidence="2 3" key="1">
    <citation type="submission" date="2016-10" db="EMBL/GenBank/DDBJ databases">
        <authorList>
            <person name="de Groot N.N."/>
        </authorList>
    </citation>
    <scope>NUCLEOTIDE SEQUENCE [LARGE SCALE GENOMIC DNA]</scope>
    <source>
        <strain evidence="2 3">DSM 43941</strain>
    </source>
</reference>
<dbReference type="SUPFAM" id="SSF52777">
    <property type="entry name" value="CoA-dependent acyltransferases"/>
    <property type="match status" value="2"/>
</dbReference>
<gene>
    <name evidence="2" type="ORF">SAMN04489716_9247</name>
</gene>
<dbReference type="AlphaFoldDB" id="A0A1H2DE62"/>
<keyword evidence="3" id="KW-1185">Reference proteome</keyword>
<dbReference type="InterPro" id="IPR023213">
    <property type="entry name" value="CAT-like_dom_sf"/>
</dbReference>
<dbReference type="Gene3D" id="3.30.559.30">
    <property type="entry name" value="Nonribosomal peptide synthetase, condensation domain"/>
    <property type="match status" value="1"/>
</dbReference>
<dbReference type="PANTHER" id="PTHR45527">
    <property type="entry name" value="NONRIBOSOMAL PEPTIDE SYNTHETASE"/>
    <property type="match status" value="1"/>
</dbReference>
<dbReference type="Pfam" id="PF00668">
    <property type="entry name" value="Condensation"/>
    <property type="match status" value="1"/>
</dbReference>
<feature type="domain" description="Condensation" evidence="1">
    <location>
        <begin position="36"/>
        <end position="422"/>
    </location>
</feature>
<dbReference type="GO" id="GO:0044550">
    <property type="term" value="P:secondary metabolite biosynthetic process"/>
    <property type="evidence" value="ECO:0007669"/>
    <property type="project" value="TreeGrafter"/>
</dbReference>
<dbReference type="STRING" id="113562.SAMN04489716_9247"/>
<dbReference type="GO" id="GO:0005737">
    <property type="term" value="C:cytoplasm"/>
    <property type="evidence" value="ECO:0007669"/>
    <property type="project" value="TreeGrafter"/>
</dbReference>